<feature type="transmembrane region" description="Helical" evidence="2">
    <location>
        <begin position="46"/>
        <end position="79"/>
    </location>
</feature>
<dbReference type="OMA" id="EEPIFCC"/>
<keyword evidence="2" id="KW-0472">Membrane</keyword>
<feature type="compositionally biased region" description="Low complexity" evidence="1">
    <location>
        <begin position="218"/>
        <end position="243"/>
    </location>
</feature>
<feature type="region of interest" description="Disordered" evidence="1">
    <location>
        <begin position="205"/>
        <end position="253"/>
    </location>
</feature>
<dbReference type="AlphaFoldDB" id="H3GGH7"/>
<name>H3GGH7_PHYRM</name>
<evidence type="ECO:0000313" key="3">
    <source>
        <dbReference type="EnsemblProtists" id="Phyra74923"/>
    </source>
</evidence>
<dbReference type="VEuPathDB" id="FungiDB:KRP23_13234"/>
<evidence type="ECO:0000256" key="2">
    <source>
        <dbReference type="SAM" id="Phobius"/>
    </source>
</evidence>
<reference evidence="3" key="2">
    <citation type="submission" date="2015-06" db="UniProtKB">
        <authorList>
            <consortium name="EnsemblProtists"/>
        </authorList>
    </citation>
    <scope>IDENTIFICATION</scope>
    <source>
        <strain evidence="3">Pr102</strain>
    </source>
</reference>
<reference evidence="4" key="1">
    <citation type="journal article" date="2006" name="Science">
        <title>Phytophthora genome sequences uncover evolutionary origins and mechanisms of pathogenesis.</title>
        <authorList>
            <person name="Tyler B.M."/>
            <person name="Tripathy S."/>
            <person name="Zhang X."/>
            <person name="Dehal P."/>
            <person name="Jiang R.H."/>
            <person name="Aerts A."/>
            <person name="Arredondo F.D."/>
            <person name="Baxter L."/>
            <person name="Bensasson D."/>
            <person name="Beynon J.L."/>
            <person name="Chapman J."/>
            <person name="Damasceno C.M."/>
            <person name="Dorrance A.E."/>
            <person name="Dou D."/>
            <person name="Dickerman A.W."/>
            <person name="Dubchak I.L."/>
            <person name="Garbelotto M."/>
            <person name="Gijzen M."/>
            <person name="Gordon S.G."/>
            <person name="Govers F."/>
            <person name="Grunwald N.J."/>
            <person name="Huang W."/>
            <person name="Ivors K.L."/>
            <person name="Jones R.W."/>
            <person name="Kamoun S."/>
            <person name="Krampis K."/>
            <person name="Lamour K.H."/>
            <person name="Lee M.K."/>
            <person name="McDonald W.H."/>
            <person name="Medina M."/>
            <person name="Meijer H.J."/>
            <person name="Nordberg E.K."/>
            <person name="Maclean D.J."/>
            <person name="Ospina-Giraldo M.D."/>
            <person name="Morris P.F."/>
            <person name="Phuntumart V."/>
            <person name="Putnam N.H."/>
            <person name="Rash S."/>
            <person name="Rose J.K."/>
            <person name="Sakihama Y."/>
            <person name="Salamov A.A."/>
            <person name="Savidor A."/>
            <person name="Scheuring C.F."/>
            <person name="Smith B.M."/>
            <person name="Sobral B.W."/>
            <person name="Terry A."/>
            <person name="Torto-Alalibo T.A."/>
            <person name="Win J."/>
            <person name="Xu Z."/>
            <person name="Zhang H."/>
            <person name="Grigoriev I.V."/>
            <person name="Rokhsar D.S."/>
            <person name="Boore J.L."/>
        </authorList>
    </citation>
    <scope>NUCLEOTIDE SEQUENCE [LARGE SCALE GENOMIC DNA]</scope>
    <source>
        <strain evidence="4">Pr102</strain>
    </source>
</reference>
<dbReference type="STRING" id="164328.H3GGH7"/>
<keyword evidence="2" id="KW-1133">Transmembrane helix</keyword>
<sequence>MRQRASTKTQRRLKQQQLRDPYALTGDVNSEAPTFRVGGLVTAVGALQLVAALAFSGFVFGGALLFCAALSAVLGLALLHHSDAKGSRQGLGLMQAISQLLALRRSALDYSLTLSIAQSEGYRTQKQLQIAVVPSSPTPQKVVATMALTQEEPVHKKKMTGLKALPTISVEATGELPVEKPRANSEPKQVLRTRPLLPLKPKVQVAAPEEKKKKKTQVKTTAVKQETKAPQVQLKAQPKLQQQKKPEPKLTQVAAKKEVQVPTVLHKNEPAVVIPAVLPKAELVAEQPKPKPVATVPATVVVEPFVSEADVPVIAPMPVFPERKSLVEVARGEPAMEQELVVTRKVLLYLSPENESVMDVEDQQMEQEHELELELEHHESENFDLSTEAFPPLSPPMAPRAAMPAPPSNAMEPNFLMDIELEPISKPGNKLISFGSLRLKPVGNAELRTMLDELDVMRLELDAAMARCSSLLSGKEEKVLAPSSPELEPEEEPIFCF</sequence>
<protein>
    <submittedName>
        <fullName evidence="3">Uncharacterized protein</fullName>
    </submittedName>
</protein>
<dbReference type="eggNOG" id="ENOG502SK6W">
    <property type="taxonomic scope" value="Eukaryota"/>
</dbReference>
<dbReference type="VEuPathDB" id="FungiDB:KRP22_912"/>
<dbReference type="EMBL" id="DS566007">
    <property type="status" value="NOT_ANNOTATED_CDS"/>
    <property type="molecule type" value="Genomic_DNA"/>
</dbReference>
<evidence type="ECO:0000256" key="1">
    <source>
        <dbReference type="SAM" id="MobiDB-lite"/>
    </source>
</evidence>
<accession>H3GGH7</accession>
<dbReference type="Proteomes" id="UP000005238">
    <property type="component" value="Unassembled WGS sequence"/>
</dbReference>
<keyword evidence="4" id="KW-1185">Reference proteome</keyword>
<organism evidence="3 4">
    <name type="scientific">Phytophthora ramorum</name>
    <name type="common">Sudden oak death agent</name>
    <dbReference type="NCBI Taxonomy" id="164328"/>
    <lineage>
        <taxon>Eukaryota</taxon>
        <taxon>Sar</taxon>
        <taxon>Stramenopiles</taxon>
        <taxon>Oomycota</taxon>
        <taxon>Peronosporomycetes</taxon>
        <taxon>Peronosporales</taxon>
        <taxon>Peronosporaceae</taxon>
        <taxon>Phytophthora</taxon>
    </lineage>
</organism>
<keyword evidence="2" id="KW-0812">Transmembrane</keyword>
<dbReference type="InParanoid" id="H3GGH7"/>
<proteinExistence type="predicted"/>
<dbReference type="EnsemblProtists" id="Phyra74923">
    <property type="protein sequence ID" value="Phyra74923"/>
    <property type="gene ID" value="Phyra74923"/>
</dbReference>
<dbReference type="HOGENOM" id="CLU_510463_0_0_1"/>
<evidence type="ECO:0000313" key="4">
    <source>
        <dbReference type="Proteomes" id="UP000005238"/>
    </source>
</evidence>